<protein>
    <submittedName>
        <fullName evidence="2">Uncharacterized protein</fullName>
    </submittedName>
</protein>
<evidence type="ECO:0000313" key="1">
    <source>
        <dbReference type="Proteomes" id="UP000887565"/>
    </source>
</evidence>
<proteinExistence type="predicted"/>
<reference evidence="2" key="1">
    <citation type="submission" date="2022-11" db="UniProtKB">
        <authorList>
            <consortium name="WormBaseParasite"/>
        </authorList>
    </citation>
    <scope>IDENTIFICATION</scope>
</reference>
<keyword evidence="1" id="KW-1185">Reference proteome</keyword>
<sequence>MLPSRKKTLGIENYFWRSLFVIVTRTELINETKKWTLGTYIHARLASSKTKILLSAQESQAGKRQTKFVFSVVAVVAWLPPSSLAAAEDATASCAAAHIDFFAAATAADDAAVKVAQFLGVGDVMIFCCDDDEELDRRPA</sequence>
<accession>A0A915HZC4</accession>
<dbReference type="AlphaFoldDB" id="A0A915HZC4"/>
<dbReference type="WBParaSite" id="nRc.2.0.1.t06616-RA">
    <property type="protein sequence ID" value="nRc.2.0.1.t06616-RA"/>
    <property type="gene ID" value="nRc.2.0.1.g06616"/>
</dbReference>
<evidence type="ECO:0000313" key="2">
    <source>
        <dbReference type="WBParaSite" id="nRc.2.0.1.t06616-RA"/>
    </source>
</evidence>
<dbReference type="Proteomes" id="UP000887565">
    <property type="component" value="Unplaced"/>
</dbReference>
<name>A0A915HZC4_ROMCU</name>
<organism evidence="1 2">
    <name type="scientific">Romanomermis culicivorax</name>
    <name type="common">Nematode worm</name>
    <dbReference type="NCBI Taxonomy" id="13658"/>
    <lineage>
        <taxon>Eukaryota</taxon>
        <taxon>Metazoa</taxon>
        <taxon>Ecdysozoa</taxon>
        <taxon>Nematoda</taxon>
        <taxon>Enoplea</taxon>
        <taxon>Dorylaimia</taxon>
        <taxon>Mermithida</taxon>
        <taxon>Mermithoidea</taxon>
        <taxon>Mermithidae</taxon>
        <taxon>Romanomermis</taxon>
    </lineage>
</organism>